<evidence type="ECO:0000256" key="10">
    <source>
        <dbReference type="PROSITE-ProRule" id="PRU00282"/>
    </source>
</evidence>
<dbReference type="GO" id="GO:0071913">
    <property type="term" value="F:citrate secondary active transmembrane transporter activity"/>
    <property type="evidence" value="ECO:0007669"/>
    <property type="project" value="TreeGrafter"/>
</dbReference>
<evidence type="ECO:0000256" key="9">
    <source>
        <dbReference type="ARBA" id="ARBA00023136"/>
    </source>
</evidence>
<accession>A0A3E2H3V7</accession>
<evidence type="ECO:0000313" key="14">
    <source>
        <dbReference type="Proteomes" id="UP000258309"/>
    </source>
</evidence>
<name>A0A3E2H3V7_SCYLI</name>
<evidence type="ECO:0000313" key="13">
    <source>
        <dbReference type="EMBL" id="RFU28080.1"/>
    </source>
</evidence>
<dbReference type="PROSITE" id="PS50920">
    <property type="entry name" value="SOLCAR"/>
    <property type="match status" value="3"/>
</dbReference>
<dbReference type="InterPro" id="IPR023395">
    <property type="entry name" value="MCP_dom_sf"/>
</dbReference>
<protein>
    <recommendedName>
        <fullName evidence="15">Mitochondrial thiamine pyrophosphate carrier 1</fullName>
    </recommendedName>
</protein>
<evidence type="ECO:0000256" key="7">
    <source>
        <dbReference type="ARBA" id="ARBA00022989"/>
    </source>
</evidence>
<keyword evidence="6" id="KW-0999">Mitochondrion inner membrane</keyword>
<dbReference type="GO" id="GO:0006843">
    <property type="term" value="P:mitochondrial citrate transmembrane transport"/>
    <property type="evidence" value="ECO:0007669"/>
    <property type="project" value="TreeGrafter"/>
</dbReference>
<feature type="non-terminal residue" evidence="13">
    <location>
        <position position="1"/>
    </location>
</feature>
<feature type="repeat" description="Solcar" evidence="10">
    <location>
        <begin position="114"/>
        <end position="199"/>
    </location>
</feature>
<proteinExistence type="inferred from homology"/>
<feature type="region of interest" description="Disordered" evidence="12">
    <location>
        <begin position="1"/>
        <end position="24"/>
    </location>
</feature>
<evidence type="ECO:0000256" key="2">
    <source>
        <dbReference type="ARBA" id="ARBA00006375"/>
    </source>
</evidence>
<dbReference type="OrthoDB" id="44467at2759"/>
<keyword evidence="7" id="KW-1133">Transmembrane helix</keyword>
<dbReference type="InterPro" id="IPR049563">
    <property type="entry name" value="TXTP-like"/>
</dbReference>
<evidence type="ECO:0008006" key="15">
    <source>
        <dbReference type="Google" id="ProtNLM"/>
    </source>
</evidence>
<feature type="non-terminal residue" evidence="13">
    <location>
        <position position="301"/>
    </location>
</feature>
<comment type="similarity">
    <text evidence="2 11">Belongs to the mitochondrial carrier (TC 2.A.29) family.</text>
</comment>
<dbReference type="Gene3D" id="1.50.40.10">
    <property type="entry name" value="Mitochondrial carrier domain"/>
    <property type="match status" value="1"/>
</dbReference>
<keyword evidence="5" id="KW-0677">Repeat</keyword>
<evidence type="ECO:0000256" key="4">
    <source>
        <dbReference type="ARBA" id="ARBA00022692"/>
    </source>
</evidence>
<dbReference type="EMBL" id="NCSJ02000176">
    <property type="protein sequence ID" value="RFU28080.1"/>
    <property type="molecule type" value="Genomic_DNA"/>
</dbReference>
<dbReference type="PANTHER" id="PTHR45788">
    <property type="entry name" value="SUCCINATE/FUMARATE MITOCHONDRIAL TRANSPORTER-RELATED"/>
    <property type="match status" value="1"/>
</dbReference>
<organism evidence="13 14">
    <name type="scientific">Scytalidium lignicola</name>
    <name type="common">Hyphomycete</name>
    <dbReference type="NCBI Taxonomy" id="5539"/>
    <lineage>
        <taxon>Eukaryota</taxon>
        <taxon>Fungi</taxon>
        <taxon>Dikarya</taxon>
        <taxon>Ascomycota</taxon>
        <taxon>Pezizomycotina</taxon>
        <taxon>Leotiomycetes</taxon>
        <taxon>Leotiomycetes incertae sedis</taxon>
        <taxon>Scytalidium</taxon>
    </lineage>
</organism>
<reference evidence="13 14" key="1">
    <citation type="submission" date="2018-05" db="EMBL/GenBank/DDBJ databases">
        <title>Draft genome sequence of Scytalidium lignicola DSM 105466, a ubiquitous saprotrophic fungus.</title>
        <authorList>
            <person name="Buettner E."/>
            <person name="Gebauer A.M."/>
            <person name="Hofrichter M."/>
            <person name="Liers C."/>
            <person name="Kellner H."/>
        </authorList>
    </citation>
    <scope>NUCLEOTIDE SEQUENCE [LARGE SCALE GENOMIC DNA]</scope>
    <source>
        <strain evidence="13 14">DSM 105466</strain>
    </source>
</reference>
<keyword evidence="3 11" id="KW-0813">Transport</keyword>
<comment type="caution">
    <text evidence="13">The sequence shown here is derived from an EMBL/GenBank/DDBJ whole genome shotgun (WGS) entry which is preliminary data.</text>
</comment>
<evidence type="ECO:0000256" key="6">
    <source>
        <dbReference type="ARBA" id="ARBA00022792"/>
    </source>
</evidence>
<evidence type="ECO:0000256" key="3">
    <source>
        <dbReference type="ARBA" id="ARBA00022448"/>
    </source>
</evidence>
<keyword evidence="14" id="KW-1185">Reference proteome</keyword>
<keyword evidence="8" id="KW-0496">Mitochondrion</keyword>
<evidence type="ECO:0000256" key="11">
    <source>
        <dbReference type="RuleBase" id="RU000488"/>
    </source>
</evidence>
<feature type="repeat" description="Solcar" evidence="10">
    <location>
        <begin position="18"/>
        <end position="103"/>
    </location>
</feature>
<dbReference type="Pfam" id="PF00153">
    <property type="entry name" value="Mito_carr"/>
    <property type="match status" value="3"/>
</dbReference>
<dbReference type="STRING" id="5539.A0A3E2H3V7"/>
<sequence length="301" mass="31417">MKPSIPPSSSGHGTTKTSSPPISLASGATAGGVEGLVTYPFEFAKTSVQQRSNYGSSNPIRVILQVVRSQGPGALYVGCSSMVLGTVVKDGVRFLCYDSIKARLAGQSGSVSLIGGIIAGMGAGVAESVLAVTPSERIKTALIDDARGQKRLRNGLHAVSFIVRNQGLAGLYQGLAATTMKQAATSAVRMGSYNALKELTRRAGWKGNTATTFLMGACAGAVTMYATQPLDSIKTRSQALGAAGTWRAFQDIVRDHGVWGLWRGSTMRLGRLLMGGGIVFSVYENVHSLYSDIAARGTVAP</sequence>
<dbReference type="PANTHER" id="PTHR45788:SF3">
    <property type="entry name" value="TRICARBOXYLATE TRANSPORT PROTEIN"/>
    <property type="match status" value="1"/>
</dbReference>
<dbReference type="AlphaFoldDB" id="A0A3E2H3V7"/>
<dbReference type="OMA" id="PFEWAKT"/>
<feature type="compositionally biased region" description="Low complexity" evidence="12">
    <location>
        <begin position="7"/>
        <end position="21"/>
    </location>
</feature>
<evidence type="ECO:0000256" key="8">
    <source>
        <dbReference type="ARBA" id="ARBA00023128"/>
    </source>
</evidence>
<dbReference type="GO" id="GO:0031966">
    <property type="term" value="C:mitochondrial membrane"/>
    <property type="evidence" value="ECO:0007669"/>
    <property type="project" value="UniProtKB-SubCell"/>
</dbReference>
<keyword evidence="4 10" id="KW-0812">Transmembrane</keyword>
<evidence type="ECO:0000256" key="1">
    <source>
        <dbReference type="ARBA" id="ARBA00004225"/>
    </source>
</evidence>
<evidence type="ECO:0000256" key="5">
    <source>
        <dbReference type="ARBA" id="ARBA00022737"/>
    </source>
</evidence>
<dbReference type="Proteomes" id="UP000258309">
    <property type="component" value="Unassembled WGS sequence"/>
</dbReference>
<keyword evidence="9 10" id="KW-0472">Membrane</keyword>
<evidence type="ECO:0000256" key="12">
    <source>
        <dbReference type="SAM" id="MobiDB-lite"/>
    </source>
</evidence>
<comment type="subcellular location">
    <subcellularLocation>
        <location evidence="1">Mitochondrion membrane</location>
        <topology evidence="1">Multi-pass membrane protein</topology>
    </subcellularLocation>
</comment>
<feature type="repeat" description="Solcar" evidence="10">
    <location>
        <begin position="207"/>
        <end position="289"/>
    </location>
</feature>
<dbReference type="InterPro" id="IPR018108">
    <property type="entry name" value="MCP_transmembrane"/>
</dbReference>
<dbReference type="SUPFAM" id="SSF103506">
    <property type="entry name" value="Mitochondrial carrier"/>
    <property type="match status" value="1"/>
</dbReference>
<gene>
    <name evidence="13" type="ORF">B7463_g8245</name>
</gene>